<reference evidence="1 2" key="1">
    <citation type="journal article" date="2015" name="Microbiome">
        <title>Genomic resolution of linkages in carbon, nitrogen, and sulfur cycling among widespread estuary sediment bacteria.</title>
        <authorList>
            <person name="Baker B.J."/>
            <person name="Lazar C.S."/>
            <person name="Teske A.P."/>
            <person name="Dick G.J."/>
        </authorList>
    </citation>
    <scope>NUCLEOTIDE SEQUENCE [LARGE SCALE GENOMIC DNA]</scope>
    <source>
        <strain evidence="1">DG_56</strain>
    </source>
</reference>
<evidence type="ECO:0000313" key="2">
    <source>
        <dbReference type="Proteomes" id="UP000052020"/>
    </source>
</evidence>
<gene>
    <name evidence="1" type="ORF">AMK68_04910</name>
</gene>
<dbReference type="Proteomes" id="UP000052020">
    <property type="component" value="Unassembled WGS sequence"/>
</dbReference>
<evidence type="ECO:0000313" key="1">
    <source>
        <dbReference type="EMBL" id="KPJ62426.1"/>
    </source>
</evidence>
<name>A0A0S7XJ26_9BACT</name>
<accession>A0A0S7XJ26</accession>
<dbReference type="EMBL" id="LIZY01000116">
    <property type="protein sequence ID" value="KPJ62426.1"/>
    <property type="molecule type" value="Genomic_DNA"/>
</dbReference>
<organism evidence="1 2">
    <name type="scientific">candidate division KD3-62 bacterium DG_56</name>
    <dbReference type="NCBI Taxonomy" id="1704032"/>
    <lineage>
        <taxon>Bacteria</taxon>
        <taxon>candidate division KD3-62</taxon>
    </lineage>
</organism>
<sequence length="75" mass="8795">MTDLDDDATLRMRLSLPIIQSMRLRLRLLWQRIRTAVTGELLCDTCAYDWRGACTRPERPNARVCPDYRRGASKR</sequence>
<protein>
    <submittedName>
        <fullName evidence="1">Uncharacterized protein</fullName>
    </submittedName>
</protein>
<dbReference type="AlphaFoldDB" id="A0A0S7XJ26"/>
<comment type="caution">
    <text evidence="1">The sequence shown here is derived from an EMBL/GenBank/DDBJ whole genome shotgun (WGS) entry which is preliminary data.</text>
</comment>
<proteinExistence type="predicted"/>